<dbReference type="PROSITE" id="PS00329">
    <property type="entry name" value="HSP70_2"/>
    <property type="match status" value="1"/>
</dbReference>
<dbReference type="SUPFAM" id="SSF53067">
    <property type="entry name" value="Actin-like ATPase domain"/>
    <property type="match status" value="2"/>
</dbReference>
<dbReference type="PROSITE" id="PS00297">
    <property type="entry name" value="HSP70_1"/>
    <property type="match status" value="1"/>
</dbReference>
<reference evidence="4" key="1">
    <citation type="submission" date="2021-12" db="EMBL/GenBank/DDBJ databases">
        <title>Discovery of the Pendulisporaceae a myxobacterial family with distinct sporulation behavior and unique specialized metabolism.</title>
        <authorList>
            <person name="Garcia R."/>
            <person name="Popoff A."/>
            <person name="Bader C.D."/>
            <person name="Loehr J."/>
            <person name="Walesch S."/>
            <person name="Walt C."/>
            <person name="Boldt J."/>
            <person name="Bunk B."/>
            <person name="Haeckl F.J.F.P.J."/>
            <person name="Gunesch A.P."/>
            <person name="Birkelbach J."/>
            <person name="Nuebel U."/>
            <person name="Pietschmann T."/>
            <person name="Bach T."/>
            <person name="Mueller R."/>
        </authorList>
    </citation>
    <scope>NUCLEOTIDE SEQUENCE</scope>
    <source>
        <strain evidence="4">MSr11367</strain>
    </source>
</reference>
<evidence type="ECO:0000256" key="3">
    <source>
        <dbReference type="ARBA" id="ARBA00022840"/>
    </source>
</evidence>
<name>A0ABZ2KV57_9BACT</name>
<organism evidence="4 5">
    <name type="scientific">Pendulispora rubella</name>
    <dbReference type="NCBI Taxonomy" id="2741070"/>
    <lineage>
        <taxon>Bacteria</taxon>
        <taxon>Pseudomonadati</taxon>
        <taxon>Myxococcota</taxon>
        <taxon>Myxococcia</taxon>
        <taxon>Myxococcales</taxon>
        <taxon>Sorangiineae</taxon>
        <taxon>Pendulisporaceae</taxon>
        <taxon>Pendulispora</taxon>
    </lineage>
</organism>
<dbReference type="Pfam" id="PF00012">
    <property type="entry name" value="HSP70"/>
    <property type="match status" value="1"/>
</dbReference>
<dbReference type="InterPro" id="IPR043129">
    <property type="entry name" value="ATPase_NBD"/>
</dbReference>
<protein>
    <submittedName>
        <fullName evidence="4">Hsp70 family protein</fullName>
    </submittedName>
</protein>
<dbReference type="InterPro" id="IPR018181">
    <property type="entry name" value="Heat_shock_70_CS"/>
</dbReference>
<evidence type="ECO:0000313" key="5">
    <source>
        <dbReference type="Proteomes" id="UP001374803"/>
    </source>
</evidence>
<dbReference type="PROSITE" id="PS01036">
    <property type="entry name" value="HSP70_3"/>
    <property type="match status" value="1"/>
</dbReference>
<dbReference type="Gene3D" id="3.30.420.40">
    <property type="match status" value="2"/>
</dbReference>
<sequence length="862" mass="94882">MFVDRPVGIDLGTTNSEIALCHPSERRIYLYADRFGRKTMPSAVAWDAKNASLLVGHAARARRTKGGAIVESIKRKMGQTTRTEVGPHALLPEEISAAILKELRTRFAEYLAAEAAGGSDVDMRVARATVTVPAYFDAPQVEATRRAAEQSGLEVLSILQEPTAAAIHATWKHRLGDGNFLVYDLGGGTFDVSIVRCLGGEYQVLAIDGDNYLGGDDLDRRFAERLRLDLVKRGYTLELDVRQNADDALRWSKLVHLAQEIKESLSTRDVVHVSKQDIFEDQGGESVGYDAEIGRAEYESVVGGLIDTTLDCCERALQKSRQLASVGIDGIDHVLLVGGSTRVPLVVRKVTELLAEKSKNAKPLQDEVDTCVALGAAIHAAQLGGLRIGDAAKKSRVSFLTPLAGEGKQLRLGVRVEEAPEGARTLAVRANEQPLAATAFAPGENVRLDVPLGENEENPATLALVDAKGATLAELSFALYRVRAGEARPRASALSRPSVVAKDIALEVVRAGRRERRVLLSHGTGLPAKVSREFFTVDQSGRVVLRLLQERLPIKTLVIEVPPETKVGSRVELELSCDESMRMEARAEVAGQELWALVEAPSAVRYEKVEAILALLDEAEEAGRTLWGAFGQAYHRECEKLCASIRELLAIDPDKCDAHCQKLRLLIDEFRGGEHEAMTPPMHRFEQVLDTLRRIVYRATGPLVGMDRTAWEERLTRIAEEAQRAYEASDGPAWRRLFNELQALVETAYQEELSTVRHDDPTYVARRFASVFAWASRLELDLEDFQPSATEEVRGVQLAEKERLVAWLREKCSRPLAAASGGERDVAETRRTLEQVASELERIQAALERIPSIGLVTDRGSR</sequence>
<dbReference type="Proteomes" id="UP001374803">
    <property type="component" value="Chromosome"/>
</dbReference>
<dbReference type="CDD" id="cd24029">
    <property type="entry name" value="ASKHA_NBD_HSP70_DnaK_HscA_HscC"/>
    <property type="match status" value="1"/>
</dbReference>
<dbReference type="EMBL" id="CP089983">
    <property type="protein sequence ID" value="WXB02569.1"/>
    <property type="molecule type" value="Genomic_DNA"/>
</dbReference>
<evidence type="ECO:0000313" key="4">
    <source>
        <dbReference type="EMBL" id="WXB02569.1"/>
    </source>
</evidence>
<comment type="similarity">
    <text evidence="1">Belongs to the heat shock protein 70 family.</text>
</comment>
<dbReference type="InterPro" id="IPR013126">
    <property type="entry name" value="Hsp_70_fam"/>
</dbReference>
<keyword evidence="3" id="KW-0067">ATP-binding</keyword>
<gene>
    <name evidence="4" type="ORF">LVJ94_37350</name>
</gene>
<keyword evidence="5" id="KW-1185">Reference proteome</keyword>
<dbReference type="RefSeq" id="WP_394832197.1">
    <property type="nucleotide sequence ID" value="NZ_CP089929.1"/>
</dbReference>
<accession>A0ABZ2KV57</accession>
<evidence type="ECO:0000256" key="1">
    <source>
        <dbReference type="ARBA" id="ARBA00007381"/>
    </source>
</evidence>
<dbReference type="PANTHER" id="PTHR19375">
    <property type="entry name" value="HEAT SHOCK PROTEIN 70KDA"/>
    <property type="match status" value="1"/>
</dbReference>
<keyword evidence="2" id="KW-0547">Nucleotide-binding</keyword>
<proteinExistence type="inferred from homology"/>
<dbReference type="PRINTS" id="PR00301">
    <property type="entry name" value="HEATSHOCK70"/>
</dbReference>
<evidence type="ECO:0000256" key="2">
    <source>
        <dbReference type="ARBA" id="ARBA00022741"/>
    </source>
</evidence>
<dbReference type="Gene3D" id="3.90.640.10">
    <property type="entry name" value="Actin, Chain A, domain 4"/>
    <property type="match status" value="1"/>
</dbReference>